<organism evidence="1 2">
    <name type="scientific">Necator americanus</name>
    <name type="common">Human hookworm</name>
    <dbReference type="NCBI Taxonomy" id="51031"/>
    <lineage>
        <taxon>Eukaryota</taxon>
        <taxon>Metazoa</taxon>
        <taxon>Ecdysozoa</taxon>
        <taxon>Nematoda</taxon>
        <taxon>Chromadorea</taxon>
        <taxon>Rhabditida</taxon>
        <taxon>Rhabditina</taxon>
        <taxon>Rhabditomorpha</taxon>
        <taxon>Strongyloidea</taxon>
        <taxon>Ancylostomatidae</taxon>
        <taxon>Bunostominae</taxon>
        <taxon>Necator</taxon>
    </lineage>
</organism>
<evidence type="ECO:0000313" key="2">
    <source>
        <dbReference type="Proteomes" id="UP001303046"/>
    </source>
</evidence>
<reference evidence="1 2" key="1">
    <citation type="submission" date="2023-08" db="EMBL/GenBank/DDBJ databases">
        <title>A Necator americanus chromosomal reference genome.</title>
        <authorList>
            <person name="Ilik V."/>
            <person name="Petrzelkova K.J."/>
            <person name="Pardy F."/>
            <person name="Fuh T."/>
            <person name="Niatou-Singa F.S."/>
            <person name="Gouil Q."/>
            <person name="Baker L."/>
            <person name="Ritchie M.E."/>
            <person name="Jex A.R."/>
            <person name="Gazzola D."/>
            <person name="Li H."/>
            <person name="Toshio Fujiwara R."/>
            <person name="Zhan B."/>
            <person name="Aroian R.V."/>
            <person name="Pafco B."/>
            <person name="Schwarz E.M."/>
        </authorList>
    </citation>
    <scope>NUCLEOTIDE SEQUENCE [LARGE SCALE GENOMIC DNA]</scope>
    <source>
        <strain evidence="1 2">Aroian</strain>
        <tissue evidence="1">Whole animal</tissue>
    </source>
</reference>
<keyword evidence="2" id="KW-1185">Reference proteome</keyword>
<evidence type="ECO:0000313" key="1">
    <source>
        <dbReference type="EMBL" id="KAK6736369.1"/>
    </source>
</evidence>
<proteinExistence type="predicted"/>
<name>A0ABR1CD16_NECAM</name>
<sequence length="71" mass="8270">MTRGADGSESYEVYKSEFVHFDDVRGTTLLKKNLSLRAMESYGPFHHLRHLQLTIFVSVDIRDDCFPPFTF</sequence>
<gene>
    <name evidence="1" type="primary">Necator_chrII.g6989</name>
    <name evidence="1" type="ORF">RB195_019196</name>
</gene>
<dbReference type="Proteomes" id="UP001303046">
    <property type="component" value="Unassembled WGS sequence"/>
</dbReference>
<accession>A0ABR1CD16</accession>
<dbReference type="EMBL" id="JAVFWL010000002">
    <property type="protein sequence ID" value="KAK6736369.1"/>
    <property type="molecule type" value="Genomic_DNA"/>
</dbReference>
<comment type="caution">
    <text evidence="1">The sequence shown here is derived from an EMBL/GenBank/DDBJ whole genome shotgun (WGS) entry which is preliminary data.</text>
</comment>
<protein>
    <submittedName>
        <fullName evidence="1">Uncharacterized protein</fullName>
    </submittedName>
</protein>